<gene>
    <name evidence="1" type="ORF">S06H3_27088</name>
</gene>
<proteinExistence type="predicted"/>
<accession>X1NPZ2</accession>
<name>X1NPZ2_9ZZZZ</name>
<feature type="non-terminal residue" evidence="1">
    <location>
        <position position="72"/>
    </location>
</feature>
<organism evidence="1">
    <name type="scientific">marine sediment metagenome</name>
    <dbReference type="NCBI Taxonomy" id="412755"/>
    <lineage>
        <taxon>unclassified sequences</taxon>
        <taxon>metagenomes</taxon>
        <taxon>ecological metagenomes</taxon>
    </lineage>
</organism>
<sequence>MKRIIILTDEESEFLISRADFKNFTSMDIDKIKAYFIARDYKVNVYKFSELDLSEDYHGDYILYQTSEAPGS</sequence>
<evidence type="ECO:0000313" key="1">
    <source>
        <dbReference type="EMBL" id="GAI32276.1"/>
    </source>
</evidence>
<dbReference type="EMBL" id="BARV01015695">
    <property type="protein sequence ID" value="GAI32276.1"/>
    <property type="molecule type" value="Genomic_DNA"/>
</dbReference>
<comment type="caution">
    <text evidence="1">The sequence shown here is derived from an EMBL/GenBank/DDBJ whole genome shotgun (WGS) entry which is preliminary data.</text>
</comment>
<reference evidence="1" key="1">
    <citation type="journal article" date="2014" name="Front. Microbiol.">
        <title>High frequency of phylogenetically diverse reductive dehalogenase-homologous genes in deep subseafloor sedimentary metagenomes.</title>
        <authorList>
            <person name="Kawai M."/>
            <person name="Futagami T."/>
            <person name="Toyoda A."/>
            <person name="Takaki Y."/>
            <person name="Nishi S."/>
            <person name="Hori S."/>
            <person name="Arai W."/>
            <person name="Tsubouchi T."/>
            <person name="Morono Y."/>
            <person name="Uchiyama I."/>
            <person name="Ito T."/>
            <person name="Fujiyama A."/>
            <person name="Inagaki F."/>
            <person name="Takami H."/>
        </authorList>
    </citation>
    <scope>NUCLEOTIDE SEQUENCE</scope>
    <source>
        <strain evidence="1">Expedition CK06-06</strain>
    </source>
</reference>
<dbReference type="AlphaFoldDB" id="X1NPZ2"/>
<protein>
    <submittedName>
        <fullName evidence="1">Uncharacterized protein</fullName>
    </submittedName>
</protein>